<keyword evidence="3 12" id="KW-0812">Transmembrane</keyword>
<feature type="transmembrane region" description="Helical" evidence="12">
    <location>
        <begin position="67"/>
        <end position="86"/>
    </location>
</feature>
<evidence type="ECO:0000256" key="3">
    <source>
        <dbReference type="ARBA" id="ARBA00022692"/>
    </source>
</evidence>
<dbReference type="RefSeq" id="XP_031784324.1">
    <property type="nucleotide sequence ID" value="XM_031928464.2"/>
</dbReference>
<dbReference type="GeneID" id="100463083"/>
<evidence type="ECO:0000256" key="9">
    <source>
        <dbReference type="ARBA" id="ARBA00037764"/>
    </source>
</evidence>
<dbReference type="PANTHER" id="PTHR21137:SF37">
    <property type="entry name" value="ODORANT RECEPTOR 46A, ISOFORM B-RELATED"/>
    <property type="match status" value="1"/>
</dbReference>
<dbReference type="AlphaFoldDB" id="A0A7M7T9A3"/>
<dbReference type="GO" id="GO:0005886">
    <property type="term" value="C:plasma membrane"/>
    <property type="evidence" value="ECO:0007669"/>
    <property type="project" value="UniProtKB-SubCell"/>
</dbReference>
<dbReference type="OrthoDB" id="6597368at2759"/>
<evidence type="ECO:0000256" key="1">
    <source>
        <dbReference type="ARBA" id="ARBA00004141"/>
    </source>
</evidence>
<evidence type="ECO:0000256" key="11">
    <source>
        <dbReference type="ARBA" id="ARBA00038679"/>
    </source>
</evidence>
<sequence length="390" mass="44478">MHVLPESFMMFTCAGVWQPVHWSACDSRFLLYKLYTLFSIVLVYTLTISELMGAILLTQSLEDFTDISFLLISTISVCCKIASIIARRDRVIHLTEMLLEVQCIPKNVRELEITRKFDKIARFTALSCIVLAEATVVVMSTGPLFQKAENRTLPFKSWLPYDSTTTPCTFWLSYVHQTAAIVLCATVNVANDSLICGFMTHSCSQLELLNRRLLELPRAVKLKMKKLPRRLMCNVEAMIVSRHVKHHVHIFKFAENINVIFTPVILVQFCMSSIVLSLSVYQLAVRSANGIQFITMVMYLTCMLVQFFMYCWFGNEVTLKSVEFGQAIYNIEWTSLQVQTSKDLMIMMIRAKRPIIMSSGALVTLSIKSFTSILKASYSTFNVLQRSSHN</sequence>
<dbReference type="InParanoid" id="A0A7M7T9A3"/>
<dbReference type="GO" id="GO:0007165">
    <property type="term" value="P:signal transduction"/>
    <property type="evidence" value="ECO:0007669"/>
    <property type="project" value="UniProtKB-KW"/>
</dbReference>
<comment type="similarity">
    <text evidence="10">Belongs to the insect chemoreceptor superfamily. Heteromeric odorant receptor channel (TC 1.A.69) family. Or2a subfamily.</text>
</comment>
<keyword evidence="6 12" id="KW-0472">Membrane</keyword>
<dbReference type="GO" id="GO:0004984">
    <property type="term" value="F:olfactory receptor activity"/>
    <property type="evidence" value="ECO:0007669"/>
    <property type="project" value="InterPro"/>
</dbReference>
<dbReference type="EnsemblMetazoa" id="XM_031928464">
    <property type="protein sequence ID" value="XP_031784324"/>
    <property type="gene ID" value="GeneID_100463083"/>
</dbReference>
<dbReference type="GO" id="GO:0005549">
    <property type="term" value="F:odorant binding"/>
    <property type="evidence" value="ECO:0007669"/>
    <property type="project" value="InterPro"/>
</dbReference>
<feature type="transmembrane region" description="Helical" evidence="12">
    <location>
        <begin position="34"/>
        <end position="55"/>
    </location>
</feature>
<evidence type="ECO:0000313" key="13">
    <source>
        <dbReference type="EnsemblMetazoa" id="XP_031784324"/>
    </source>
</evidence>
<evidence type="ECO:0000256" key="8">
    <source>
        <dbReference type="ARBA" id="ARBA00023224"/>
    </source>
</evidence>
<keyword evidence="5 12" id="KW-1133">Transmembrane helix</keyword>
<feature type="transmembrane region" description="Helical" evidence="12">
    <location>
        <begin position="259"/>
        <end position="284"/>
    </location>
</feature>
<name>A0A7M7T9A3_NASVI</name>
<evidence type="ECO:0000256" key="10">
    <source>
        <dbReference type="ARBA" id="ARBA00037946"/>
    </source>
</evidence>
<evidence type="ECO:0000256" key="7">
    <source>
        <dbReference type="ARBA" id="ARBA00023170"/>
    </source>
</evidence>
<keyword evidence="14" id="KW-1185">Reference proteome</keyword>
<evidence type="ECO:0000256" key="4">
    <source>
        <dbReference type="ARBA" id="ARBA00022725"/>
    </source>
</evidence>
<comment type="subunit">
    <text evidence="11">Interacts with Orco. Complexes exist early in the endomembrane system in olfactory sensory neurons (OSNs), coupling these complexes to the conserved ciliary trafficking pathway.</text>
</comment>
<evidence type="ECO:0000256" key="5">
    <source>
        <dbReference type="ARBA" id="ARBA00022989"/>
    </source>
</evidence>
<comment type="function">
    <text evidence="9">Odorant receptor which mediates acceptance or avoidance behavior, depending on its substrates. The odorant receptor repertoire encodes a large collection of odor stimuli that vary widely in identity, intensity, and duration. May form a complex with Orco to form odorant-sensing units, providing sensitive and prolonged odorant signaling and calcium permeability.</text>
</comment>
<dbReference type="EnsemblMetazoa" id="NM_001190587">
    <property type="protein sequence ID" value="NP_001177516"/>
    <property type="gene ID" value="GeneID_100463083"/>
</dbReference>
<keyword evidence="2 12" id="KW-0716">Sensory transduction</keyword>
<evidence type="ECO:0000256" key="12">
    <source>
        <dbReference type="RuleBase" id="RU351113"/>
    </source>
</evidence>
<dbReference type="PANTHER" id="PTHR21137">
    <property type="entry name" value="ODORANT RECEPTOR"/>
    <property type="match status" value="1"/>
</dbReference>
<organism evidence="13 14">
    <name type="scientific">Nasonia vitripennis</name>
    <name type="common">Parasitic wasp</name>
    <dbReference type="NCBI Taxonomy" id="7425"/>
    <lineage>
        <taxon>Eukaryota</taxon>
        <taxon>Metazoa</taxon>
        <taxon>Ecdysozoa</taxon>
        <taxon>Arthropoda</taxon>
        <taxon>Hexapoda</taxon>
        <taxon>Insecta</taxon>
        <taxon>Pterygota</taxon>
        <taxon>Neoptera</taxon>
        <taxon>Endopterygota</taxon>
        <taxon>Hymenoptera</taxon>
        <taxon>Apocrita</taxon>
        <taxon>Proctotrupomorpha</taxon>
        <taxon>Chalcidoidea</taxon>
        <taxon>Pteromalidae</taxon>
        <taxon>Pteromalinae</taxon>
        <taxon>Nasonia</taxon>
    </lineage>
</organism>
<dbReference type="RefSeq" id="NP_001177516.1">
    <property type="nucleotide sequence ID" value="NM_001190587.1"/>
</dbReference>
<dbReference type="KEGG" id="nvi:100463083"/>
<dbReference type="CTD" id="23687716"/>
<comment type="caution">
    <text evidence="12">Lacks conserved residue(s) required for the propagation of feature annotation.</text>
</comment>
<keyword evidence="8 12" id="KW-0807">Transducer</keyword>
<evidence type="ECO:0000313" key="14">
    <source>
        <dbReference type="Proteomes" id="UP000002358"/>
    </source>
</evidence>
<protein>
    <recommendedName>
        <fullName evidence="12">Odorant receptor</fullName>
    </recommendedName>
</protein>
<dbReference type="Pfam" id="PF02949">
    <property type="entry name" value="7tm_6"/>
    <property type="match status" value="1"/>
</dbReference>
<reference evidence="13" key="1">
    <citation type="submission" date="2021-01" db="UniProtKB">
        <authorList>
            <consortium name="EnsemblMetazoa"/>
        </authorList>
    </citation>
    <scope>IDENTIFICATION</scope>
</reference>
<evidence type="ECO:0000256" key="2">
    <source>
        <dbReference type="ARBA" id="ARBA00022606"/>
    </source>
</evidence>
<proteinExistence type="inferred from homology"/>
<feature type="transmembrane region" description="Helical" evidence="12">
    <location>
        <begin position="290"/>
        <end position="313"/>
    </location>
</feature>
<accession>A0A7M7T9A3</accession>
<keyword evidence="4 12" id="KW-0552">Olfaction</keyword>
<comment type="subcellular location">
    <subcellularLocation>
        <location evidence="12">Cell membrane</location>
        <topology evidence="12">Multi-pass membrane protein</topology>
    </subcellularLocation>
    <subcellularLocation>
        <location evidence="1">Membrane</location>
        <topology evidence="1">Multi-pass membrane protein</topology>
    </subcellularLocation>
</comment>
<keyword evidence="7 12" id="KW-0675">Receptor</keyword>
<dbReference type="Proteomes" id="UP000002358">
    <property type="component" value="Chromosome 4"/>
</dbReference>
<feature type="transmembrane region" description="Helical" evidence="12">
    <location>
        <begin position="355"/>
        <end position="374"/>
    </location>
</feature>
<evidence type="ECO:0000256" key="6">
    <source>
        <dbReference type="ARBA" id="ARBA00023136"/>
    </source>
</evidence>
<dbReference type="SMR" id="A0A7M7T9A3"/>
<dbReference type="FunCoup" id="A0A7M7T9A3">
    <property type="interactions" value="137"/>
</dbReference>
<dbReference type="InterPro" id="IPR004117">
    <property type="entry name" value="7tm6_olfct_rcpt"/>
</dbReference>